<evidence type="ECO:0000256" key="2">
    <source>
        <dbReference type="ARBA" id="ARBA00023043"/>
    </source>
</evidence>
<dbReference type="SUPFAM" id="SSF48403">
    <property type="entry name" value="Ankyrin repeat"/>
    <property type="match status" value="1"/>
</dbReference>
<protein>
    <submittedName>
        <fullName evidence="4">Palmitoyltransferase akr1</fullName>
    </submittedName>
</protein>
<dbReference type="PROSITE" id="PS50088">
    <property type="entry name" value="ANK_REPEAT"/>
    <property type="match status" value="5"/>
</dbReference>
<dbReference type="PANTHER" id="PTHR24123">
    <property type="entry name" value="ANKYRIN REPEAT-CONTAINING"/>
    <property type="match status" value="1"/>
</dbReference>
<keyword evidence="1" id="KW-0677">Repeat</keyword>
<gene>
    <name evidence="4" type="ORF">B9Z65_665</name>
</gene>
<feature type="repeat" description="ANK" evidence="3">
    <location>
        <begin position="595"/>
        <end position="627"/>
    </location>
</feature>
<organism evidence="4 5">
    <name type="scientific">Elsinoe australis</name>
    <dbReference type="NCBI Taxonomy" id="40998"/>
    <lineage>
        <taxon>Eukaryota</taxon>
        <taxon>Fungi</taxon>
        <taxon>Dikarya</taxon>
        <taxon>Ascomycota</taxon>
        <taxon>Pezizomycotina</taxon>
        <taxon>Dothideomycetes</taxon>
        <taxon>Dothideomycetidae</taxon>
        <taxon>Myriangiales</taxon>
        <taxon>Elsinoaceae</taxon>
        <taxon>Elsinoe</taxon>
    </lineage>
</organism>
<dbReference type="STRING" id="40998.A0A2P8AJ57"/>
<dbReference type="Pfam" id="PF12796">
    <property type="entry name" value="Ank_2"/>
    <property type="match status" value="2"/>
</dbReference>
<keyword evidence="2 3" id="KW-0040">ANK repeat</keyword>
<feature type="repeat" description="ANK" evidence="3">
    <location>
        <begin position="303"/>
        <end position="335"/>
    </location>
</feature>
<dbReference type="Proteomes" id="UP000243723">
    <property type="component" value="Unassembled WGS sequence"/>
</dbReference>
<evidence type="ECO:0000313" key="5">
    <source>
        <dbReference type="Proteomes" id="UP000243723"/>
    </source>
</evidence>
<feature type="repeat" description="ANK" evidence="3">
    <location>
        <begin position="409"/>
        <end position="441"/>
    </location>
</feature>
<feature type="repeat" description="ANK" evidence="3">
    <location>
        <begin position="337"/>
        <end position="369"/>
    </location>
</feature>
<dbReference type="PROSITE" id="PS50297">
    <property type="entry name" value="ANK_REP_REGION"/>
    <property type="match status" value="4"/>
</dbReference>
<reference evidence="4 5" key="1">
    <citation type="submission" date="2017-05" db="EMBL/GenBank/DDBJ databases">
        <title>Draft genome sequence of Elsinoe australis.</title>
        <authorList>
            <person name="Cheng Q."/>
        </authorList>
    </citation>
    <scope>NUCLEOTIDE SEQUENCE [LARGE SCALE GENOMIC DNA]</scope>
    <source>
        <strain evidence="4 5">NL1</strain>
    </source>
</reference>
<dbReference type="EMBL" id="NHZQ01000003">
    <property type="protein sequence ID" value="PSK60515.1"/>
    <property type="molecule type" value="Genomic_DNA"/>
</dbReference>
<dbReference type="Pfam" id="PF00023">
    <property type="entry name" value="Ank"/>
    <property type="match status" value="1"/>
</dbReference>
<proteinExistence type="predicted"/>
<evidence type="ECO:0000313" key="4">
    <source>
        <dbReference type="EMBL" id="PSK60515.1"/>
    </source>
</evidence>
<keyword evidence="5" id="KW-1185">Reference proteome</keyword>
<keyword evidence="4" id="KW-0808">Transferase</keyword>
<dbReference type="AlphaFoldDB" id="A0A2P8AJ57"/>
<comment type="caution">
    <text evidence="4">The sequence shown here is derived from an EMBL/GenBank/DDBJ whole genome shotgun (WGS) entry which is preliminary data.</text>
</comment>
<sequence length="670" mass="74225">MDPLSAGASVSQLIVTVASVTKFIHKVQKDARNAHIEIHEAHSHVEMLQKEIDGVRELKAFLHDDAGSPFGMSKTSTLQAISAAESLLADIRQSFPVNGSPEKIRDKLRWALKDKPAVERLILKLKDTESTLQTILQLEQNRITRAMWSVLLRQSSALDRIEKQQFAQHEEFETIIMNKQNPISSSGIVKVDIDEVTSEENEKAVQLSSNKTRLDRQGFSARLVLLPQGNSNSLSLRLSVFSKVYSAAFRVDWTTLALSSTIRTQNIISMDSAIVQACSAGNFRKAQQLLICGHAHPNDVTSEGWPLLDYAIQGASSRIVQLLLDSGSDPNLTYDQSSMSPLQSAFMRGRLDIARHLINAGADIDHVDQDGFSALSYLWVVDEPLQNSANFLRLCSTNSFEAVNSADSRGWSPLHRAAAIGTSEDIDEFIRLGASIDMRTQWYGWTPLFFAASHDNVATFEALLSRTVIDVCNYLDGDGWNLLHCAVYFGAPRVIRVLLQSGIDINSLTRPAPMLEDPELAYLELTARDLAIYMGPERYKMYADALSDTGFAWVVEDWSDVFWDADASPSLSTISSSQSITSSTSSVYGAEDVDDQWTILHWASYCGSEKIMRLLLMKGADPKYTAGITAYLPPSLDNLEYSPATTQYVHGAVTRPFHGPSEAFCEIEEI</sequence>
<dbReference type="InterPro" id="IPR051165">
    <property type="entry name" value="Multifunctional_ANK_Repeat"/>
</dbReference>
<accession>A0A2P8AJ57</accession>
<evidence type="ECO:0000256" key="1">
    <source>
        <dbReference type="ARBA" id="ARBA00022737"/>
    </source>
</evidence>
<dbReference type="PANTHER" id="PTHR24123:SF33">
    <property type="entry name" value="PROTEIN HOS4"/>
    <property type="match status" value="1"/>
</dbReference>
<dbReference type="Gene3D" id="1.25.40.20">
    <property type="entry name" value="Ankyrin repeat-containing domain"/>
    <property type="match status" value="2"/>
</dbReference>
<dbReference type="OrthoDB" id="539213at2759"/>
<name>A0A2P8AJ57_9PEZI</name>
<dbReference type="InterPro" id="IPR036770">
    <property type="entry name" value="Ankyrin_rpt-contain_sf"/>
</dbReference>
<evidence type="ECO:0000256" key="3">
    <source>
        <dbReference type="PROSITE-ProRule" id="PRU00023"/>
    </source>
</evidence>
<dbReference type="GO" id="GO:0016740">
    <property type="term" value="F:transferase activity"/>
    <property type="evidence" value="ECO:0007669"/>
    <property type="project" value="UniProtKB-KW"/>
</dbReference>
<feature type="repeat" description="ANK" evidence="3">
    <location>
        <begin position="478"/>
        <end position="510"/>
    </location>
</feature>
<dbReference type="SMART" id="SM00248">
    <property type="entry name" value="ANK"/>
    <property type="match status" value="6"/>
</dbReference>
<dbReference type="InterPro" id="IPR002110">
    <property type="entry name" value="Ankyrin_rpt"/>
</dbReference>